<keyword evidence="2" id="KW-1185">Reference proteome</keyword>
<protein>
    <submittedName>
        <fullName evidence="1">Uncharacterized protein</fullName>
    </submittedName>
</protein>
<comment type="caution">
    <text evidence="1">The sequence shown here is derived from an EMBL/GenBank/DDBJ whole genome shotgun (WGS) entry which is preliminary data.</text>
</comment>
<sequence length="180" mass="21116">MPPFVHVFQDFPFDSSNVLQSVIRHITDHSRRYGIQTYYSEEYGLPMETTIENRVGTICGVIDWEKKSFRIGSKIEWMDTMRRKAGIFSSAYFWRWLEGEEFRVQYHNSGDYWTTTNAKGEIIAELKLSTLSPLYGDGEAKTLPVLRISQMIRNEDERLFLLLILLYSEARRRVQGCITI</sequence>
<proteinExistence type="predicted"/>
<accession>A0AAD2HXQ6</accession>
<dbReference type="Proteomes" id="UP001295794">
    <property type="component" value="Unassembled WGS sequence"/>
</dbReference>
<name>A0AAD2HXQ6_9AGAR</name>
<evidence type="ECO:0000313" key="2">
    <source>
        <dbReference type="Proteomes" id="UP001295794"/>
    </source>
</evidence>
<reference evidence="1" key="1">
    <citation type="submission" date="2023-11" db="EMBL/GenBank/DDBJ databases">
        <authorList>
            <person name="De Vega J J."/>
            <person name="De Vega J J."/>
        </authorList>
    </citation>
    <scope>NUCLEOTIDE SEQUENCE</scope>
</reference>
<dbReference type="AlphaFoldDB" id="A0AAD2HXQ6"/>
<evidence type="ECO:0000313" key="1">
    <source>
        <dbReference type="EMBL" id="CAK5283054.1"/>
    </source>
</evidence>
<organism evidence="1 2">
    <name type="scientific">Mycena citricolor</name>
    <dbReference type="NCBI Taxonomy" id="2018698"/>
    <lineage>
        <taxon>Eukaryota</taxon>
        <taxon>Fungi</taxon>
        <taxon>Dikarya</taxon>
        <taxon>Basidiomycota</taxon>
        <taxon>Agaricomycotina</taxon>
        <taxon>Agaricomycetes</taxon>
        <taxon>Agaricomycetidae</taxon>
        <taxon>Agaricales</taxon>
        <taxon>Marasmiineae</taxon>
        <taxon>Mycenaceae</taxon>
        <taxon>Mycena</taxon>
    </lineage>
</organism>
<gene>
    <name evidence="1" type="ORF">MYCIT1_LOCUS35288</name>
</gene>
<dbReference type="EMBL" id="CAVNYO010000465">
    <property type="protein sequence ID" value="CAK5283054.1"/>
    <property type="molecule type" value="Genomic_DNA"/>
</dbReference>